<dbReference type="InterPro" id="IPR036890">
    <property type="entry name" value="HATPase_C_sf"/>
</dbReference>
<evidence type="ECO:0000256" key="2">
    <source>
        <dbReference type="ARBA" id="ARBA00012438"/>
    </source>
</evidence>
<protein>
    <recommendedName>
        <fullName evidence="2">histidine kinase</fullName>
        <ecNumber evidence="2">2.7.13.3</ecNumber>
    </recommendedName>
</protein>
<keyword evidence="5" id="KW-0547">Nucleotide-binding</keyword>
<keyword evidence="10" id="KW-0472">Membrane</keyword>
<dbReference type="SUPFAM" id="SSF55874">
    <property type="entry name" value="ATPase domain of HSP90 chaperone/DNA topoisomerase II/histidine kinase"/>
    <property type="match status" value="1"/>
</dbReference>
<dbReference type="CDD" id="cd16917">
    <property type="entry name" value="HATPase_UhpB-NarQ-NarX-like"/>
    <property type="match status" value="1"/>
</dbReference>
<dbReference type="PANTHER" id="PTHR24421:SF10">
    <property type="entry name" value="NITRATE_NITRITE SENSOR PROTEIN NARQ"/>
    <property type="match status" value="1"/>
</dbReference>
<sequence length="393" mass="42508">MPHIAVGSTSARSGERQRRTAGTRRAALPHRGTLRPYALDITVILLAGLDVWMVGPEQVPSYSIVLSVLACLALAGRRWFPFAVLLLTVPGFLAGWAQIAAMFALGMLATRKQFHWQVWVGAGLIWVCRFFQWPLEEFMDLSWQMHVRNAIYGVVVAGMPVAIGLLIGARSELSARLAELAASRDRERILHAQAVRADERAKLARDMHDVVSHDITLIAMQANALSVSNTSAEAQRTADTIRQLSKHTLEELRSLVGLLRSSGQTEPSQPGITELDQLVRNTNVPVQLTVESVPDGLPNDVSAAAYRTVQECLTNVHKHAPGAGATVRVRGEDDGLRIEVHNAPGTTATAGLPSGGHGLTGMAERARMLGGTFETAPTEDGGFRVRASYPVDT</sequence>
<dbReference type="GO" id="GO:0016020">
    <property type="term" value="C:membrane"/>
    <property type="evidence" value="ECO:0007669"/>
    <property type="project" value="InterPro"/>
</dbReference>
<keyword evidence="4" id="KW-0808">Transferase</keyword>
<name>A0A263D417_9PSEU</name>
<evidence type="ECO:0000313" key="13">
    <source>
        <dbReference type="Proteomes" id="UP000242444"/>
    </source>
</evidence>
<feature type="transmembrane region" description="Helical" evidence="10">
    <location>
        <begin position="34"/>
        <end position="53"/>
    </location>
</feature>
<dbReference type="GO" id="GO:0005524">
    <property type="term" value="F:ATP binding"/>
    <property type="evidence" value="ECO:0007669"/>
    <property type="project" value="UniProtKB-KW"/>
</dbReference>
<comment type="catalytic activity">
    <reaction evidence="1">
        <text>ATP + protein L-histidine = ADP + protein N-phospho-L-histidine.</text>
        <dbReference type="EC" id="2.7.13.3"/>
    </reaction>
</comment>
<dbReference type="Proteomes" id="UP000242444">
    <property type="component" value="Unassembled WGS sequence"/>
</dbReference>
<keyword evidence="7" id="KW-0067">ATP-binding</keyword>
<feature type="transmembrane region" description="Helical" evidence="10">
    <location>
        <begin position="59"/>
        <end position="75"/>
    </location>
</feature>
<feature type="transmembrane region" description="Helical" evidence="10">
    <location>
        <begin position="82"/>
        <end position="108"/>
    </location>
</feature>
<feature type="region of interest" description="Disordered" evidence="9">
    <location>
        <begin position="1"/>
        <end position="25"/>
    </location>
</feature>
<dbReference type="InterPro" id="IPR011712">
    <property type="entry name" value="Sig_transdc_His_kin_sub3_dim/P"/>
</dbReference>
<dbReference type="AlphaFoldDB" id="A0A263D417"/>
<organism evidence="12 13">
    <name type="scientific">Amycolatopsis antarctica</name>
    <dbReference type="NCBI Taxonomy" id="1854586"/>
    <lineage>
        <taxon>Bacteria</taxon>
        <taxon>Bacillati</taxon>
        <taxon>Actinomycetota</taxon>
        <taxon>Actinomycetes</taxon>
        <taxon>Pseudonocardiales</taxon>
        <taxon>Pseudonocardiaceae</taxon>
        <taxon>Amycolatopsis</taxon>
    </lineage>
</organism>
<keyword evidence="10" id="KW-0812">Transmembrane</keyword>
<keyword evidence="10" id="KW-1133">Transmembrane helix</keyword>
<dbReference type="GO" id="GO:0000155">
    <property type="term" value="F:phosphorelay sensor kinase activity"/>
    <property type="evidence" value="ECO:0007669"/>
    <property type="project" value="InterPro"/>
</dbReference>
<evidence type="ECO:0000256" key="10">
    <source>
        <dbReference type="SAM" id="Phobius"/>
    </source>
</evidence>
<gene>
    <name evidence="12" type="ORF">CFN78_15340</name>
</gene>
<proteinExistence type="predicted"/>
<keyword evidence="6 12" id="KW-0418">Kinase</keyword>
<feature type="domain" description="Signal transduction histidine kinase subgroup 3 dimerisation and phosphoacceptor" evidence="11">
    <location>
        <begin position="199"/>
        <end position="262"/>
    </location>
</feature>
<dbReference type="GO" id="GO:0046983">
    <property type="term" value="F:protein dimerization activity"/>
    <property type="evidence" value="ECO:0007669"/>
    <property type="project" value="InterPro"/>
</dbReference>
<evidence type="ECO:0000256" key="8">
    <source>
        <dbReference type="ARBA" id="ARBA00023012"/>
    </source>
</evidence>
<evidence type="ECO:0000256" key="7">
    <source>
        <dbReference type="ARBA" id="ARBA00022840"/>
    </source>
</evidence>
<keyword evidence="8" id="KW-0902">Two-component regulatory system</keyword>
<evidence type="ECO:0000256" key="4">
    <source>
        <dbReference type="ARBA" id="ARBA00022679"/>
    </source>
</evidence>
<dbReference type="EC" id="2.7.13.3" evidence="2"/>
<evidence type="ECO:0000256" key="6">
    <source>
        <dbReference type="ARBA" id="ARBA00022777"/>
    </source>
</evidence>
<dbReference type="EMBL" id="NKYE01000008">
    <property type="protein sequence ID" value="OZM72367.1"/>
    <property type="molecule type" value="Genomic_DNA"/>
</dbReference>
<dbReference type="Gene3D" id="1.20.5.1930">
    <property type="match status" value="1"/>
</dbReference>
<comment type="caution">
    <text evidence="12">The sequence shown here is derived from an EMBL/GenBank/DDBJ whole genome shotgun (WGS) entry which is preliminary data.</text>
</comment>
<evidence type="ECO:0000256" key="1">
    <source>
        <dbReference type="ARBA" id="ARBA00000085"/>
    </source>
</evidence>
<evidence type="ECO:0000256" key="5">
    <source>
        <dbReference type="ARBA" id="ARBA00022741"/>
    </source>
</evidence>
<keyword evidence="13" id="KW-1185">Reference proteome</keyword>
<dbReference type="Gene3D" id="3.30.565.10">
    <property type="entry name" value="Histidine kinase-like ATPase, C-terminal domain"/>
    <property type="match status" value="1"/>
</dbReference>
<dbReference type="InParanoid" id="A0A263D417"/>
<evidence type="ECO:0000256" key="9">
    <source>
        <dbReference type="SAM" id="MobiDB-lite"/>
    </source>
</evidence>
<feature type="transmembrane region" description="Helical" evidence="10">
    <location>
        <begin position="151"/>
        <end position="169"/>
    </location>
</feature>
<evidence type="ECO:0000313" key="12">
    <source>
        <dbReference type="EMBL" id="OZM72367.1"/>
    </source>
</evidence>
<evidence type="ECO:0000259" key="11">
    <source>
        <dbReference type="Pfam" id="PF07730"/>
    </source>
</evidence>
<feature type="transmembrane region" description="Helical" evidence="10">
    <location>
        <begin position="114"/>
        <end position="131"/>
    </location>
</feature>
<reference evidence="12 13" key="1">
    <citation type="submission" date="2017-07" db="EMBL/GenBank/DDBJ databases">
        <title>Amycolatopsis antarcticus sp. nov., isolated from the surface of an Antarcticus brown macroalga.</title>
        <authorList>
            <person name="Wang J."/>
            <person name="Leiva S."/>
            <person name="Huang J."/>
            <person name="Huang Y."/>
        </authorList>
    </citation>
    <scope>NUCLEOTIDE SEQUENCE [LARGE SCALE GENOMIC DNA]</scope>
    <source>
        <strain evidence="12 13">AU-G6</strain>
    </source>
</reference>
<evidence type="ECO:0000256" key="3">
    <source>
        <dbReference type="ARBA" id="ARBA00022553"/>
    </source>
</evidence>
<dbReference type="OrthoDB" id="227596at2"/>
<dbReference type="InterPro" id="IPR050482">
    <property type="entry name" value="Sensor_HK_TwoCompSys"/>
</dbReference>
<dbReference type="PANTHER" id="PTHR24421">
    <property type="entry name" value="NITRATE/NITRITE SENSOR PROTEIN NARX-RELATED"/>
    <property type="match status" value="1"/>
</dbReference>
<dbReference type="Pfam" id="PF07730">
    <property type="entry name" value="HisKA_3"/>
    <property type="match status" value="1"/>
</dbReference>
<keyword evidence="3" id="KW-0597">Phosphoprotein</keyword>
<accession>A0A263D417</accession>